<protein>
    <submittedName>
        <fullName evidence="2">Uncharacterized protein</fullName>
    </submittedName>
</protein>
<keyword evidence="3" id="KW-1185">Reference proteome</keyword>
<sequence length="172" mass="19261">MNFRLWAQSIQDRSTEEKLLSQFQQSTANRESRAGSAVLGQDCRGCVAKGPASSTDLLSLQYSLTWWKEYTVAKLGAMPSRLRRALTKFEAQLLPYLFPFTRWLMRRAPELLQDIRGSICKEEDPRILQQAFAMLNVIIAAIVGGAPALLAALLADIIFLVVMVTYLGITHD</sequence>
<feature type="transmembrane region" description="Helical" evidence="1">
    <location>
        <begin position="136"/>
        <end position="169"/>
    </location>
</feature>
<gene>
    <name evidence="2" type="ORF">WJX73_009493</name>
</gene>
<comment type="caution">
    <text evidence="2">The sequence shown here is derived from an EMBL/GenBank/DDBJ whole genome shotgun (WGS) entry which is preliminary data.</text>
</comment>
<dbReference type="EMBL" id="JALJOQ010000018">
    <property type="protein sequence ID" value="KAK9809635.1"/>
    <property type="molecule type" value="Genomic_DNA"/>
</dbReference>
<dbReference type="AlphaFoldDB" id="A0AAW1PIL7"/>
<reference evidence="2 3" key="1">
    <citation type="journal article" date="2024" name="Nat. Commun.">
        <title>Phylogenomics reveals the evolutionary origins of lichenization in chlorophyte algae.</title>
        <authorList>
            <person name="Puginier C."/>
            <person name="Libourel C."/>
            <person name="Otte J."/>
            <person name="Skaloud P."/>
            <person name="Haon M."/>
            <person name="Grisel S."/>
            <person name="Petersen M."/>
            <person name="Berrin J.G."/>
            <person name="Delaux P.M."/>
            <person name="Dal Grande F."/>
            <person name="Keller J."/>
        </authorList>
    </citation>
    <scope>NUCLEOTIDE SEQUENCE [LARGE SCALE GENOMIC DNA]</scope>
    <source>
        <strain evidence="2 3">SAG 2036</strain>
    </source>
</reference>
<proteinExistence type="predicted"/>
<dbReference type="Proteomes" id="UP001465755">
    <property type="component" value="Unassembled WGS sequence"/>
</dbReference>
<evidence type="ECO:0000313" key="3">
    <source>
        <dbReference type="Proteomes" id="UP001465755"/>
    </source>
</evidence>
<name>A0AAW1PIL7_9CHLO</name>
<accession>A0AAW1PIL7</accession>
<evidence type="ECO:0000313" key="2">
    <source>
        <dbReference type="EMBL" id="KAK9809635.1"/>
    </source>
</evidence>
<keyword evidence="1" id="KW-0812">Transmembrane</keyword>
<keyword evidence="1" id="KW-0472">Membrane</keyword>
<keyword evidence="1" id="KW-1133">Transmembrane helix</keyword>
<organism evidence="2 3">
    <name type="scientific">Symbiochloris irregularis</name>
    <dbReference type="NCBI Taxonomy" id="706552"/>
    <lineage>
        <taxon>Eukaryota</taxon>
        <taxon>Viridiplantae</taxon>
        <taxon>Chlorophyta</taxon>
        <taxon>core chlorophytes</taxon>
        <taxon>Trebouxiophyceae</taxon>
        <taxon>Trebouxiales</taxon>
        <taxon>Trebouxiaceae</taxon>
        <taxon>Symbiochloris</taxon>
    </lineage>
</organism>
<evidence type="ECO:0000256" key="1">
    <source>
        <dbReference type="SAM" id="Phobius"/>
    </source>
</evidence>